<sequence length="121" mass="13596">MIDRIKRLWAHHRLLLLGFCVALAALGFFGVRTLSATLYWMDPAHQDQPIAGWMTPRYVARSYQLPPEVLGDALFLVKGDGPRRVSLDVIAAENNLTLDALQTRIDEAAAAWRAQNQPKNE</sequence>
<keyword evidence="2" id="KW-1185">Reference proteome</keyword>
<proteinExistence type="predicted"/>
<dbReference type="OrthoDB" id="159440at2"/>
<dbReference type="RefSeq" id="WP_089990655.1">
    <property type="nucleotide sequence ID" value="NZ_FOIZ01000001.1"/>
</dbReference>
<dbReference type="EMBL" id="FOIZ01000001">
    <property type="protein sequence ID" value="SEW05592.1"/>
    <property type="molecule type" value="Genomic_DNA"/>
</dbReference>
<dbReference type="AlphaFoldDB" id="A0A1I0NV27"/>
<evidence type="ECO:0000313" key="2">
    <source>
        <dbReference type="Proteomes" id="UP000199167"/>
    </source>
</evidence>
<reference evidence="1 2" key="1">
    <citation type="submission" date="2016-10" db="EMBL/GenBank/DDBJ databases">
        <authorList>
            <person name="de Groot N.N."/>
        </authorList>
    </citation>
    <scope>NUCLEOTIDE SEQUENCE [LARGE SCALE GENOMIC DNA]</scope>
    <source>
        <strain evidence="1 2">DSM 17925</strain>
    </source>
</reference>
<dbReference type="Proteomes" id="UP000199167">
    <property type="component" value="Unassembled WGS sequence"/>
</dbReference>
<evidence type="ECO:0000313" key="1">
    <source>
        <dbReference type="EMBL" id="SEW05592.1"/>
    </source>
</evidence>
<dbReference type="STRING" id="364200.SAMN04488515_0844"/>
<organism evidence="1 2">
    <name type="scientific">Cognatiyoonia koreensis</name>
    <dbReference type="NCBI Taxonomy" id="364200"/>
    <lineage>
        <taxon>Bacteria</taxon>
        <taxon>Pseudomonadati</taxon>
        <taxon>Pseudomonadota</taxon>
        <taxon>Alphaproteobacteria</taxon>
        <taxon>Rhodobacterales</taxon>
        <taxon>Paracoccaceae</taxon>
        <taxon>Cognatiyoonia</taxon>
    </lineage>
</organism>
<protein>
    <submittedName>
        <fullName evidence="1">Uncharacterized protein</fullName>
    </submittedName>
</protein>
<name>A0A1I0NV27_9RHOB</name>
<accession>A0A1I0NV27</accession>
<gene>
    <name evidence="1" type="ORF">SAMN04488515_0844</name>
</gene>